<dbReference type="GO" id="GO:0005665">
    <property type="term" value="C:RNA polymerase II, core complex"/>
    <property type="evidence" value="ECO:0007669"/>
    <property type="project" value="TreeGrafter"/>
</dbReference>
<comment type="subcellular location">
    <subcellularLocation>
        <location evidence="1">Nucleus</location>
    </subcellularLocation>
</comment>
<dbReference type="InterPro" id="IPR036710">
    <property type="entry name" value="RNA_pol_Rpb5_N_sf"/>
</dbReference>
<feature type="domain" description="RNA polymerase subunit H/Rpb5 C-terminal" evidence="6">
    <location>
        <begin position="136"/>
        <end position="208"/>
    </location>
</feature>
<evidence type="ECO:0000256" key="2">
    <source>
        <dbReference type="ARBA" id="ARBA00020809"/>
    </source>
</evidence>
<dbReference type="AlphaFoldDB" id="A0A4P9WX92"/>
<evidence type="ECO:0000256" key="5">
    <source>
        <dbReference type="ARBA" id="ARBA00025765"/>
    </source>
</evidence>
<dbReference type="Gene3D" id="3.40.1340.10">
    <property type="entry name" value="RNA polymerase, Rpb5, N-terminal domain"/>
    <property type="match status" value="1"/>
</dbReference>
<organism evidence="8 10">
    <name type="scientific">Caulochytrium protostelioides</name>
    <dbReference type="NCBI Taxonomy" id="1555241"/>
    <lineage>
        <taxon>Eukaryota</taxon>
        <taxon>Fungi</taxon>
        <taxon>Fungi incertae sedis</taxon>
        <taxon>Chytridiomycota</taxon>
        <taxon>Chytridiomycota incertae sedis</taxon>
        <taxon>Chytridiomycetes</taxon>
        <taxon>Caulochytriales</taxon>
        <taxon>Caulochytriaceae</taxon>
        <taxon>Caulochytrium</taxon>
    </lineage>
</organism>
<keyword evidence="8" id="KW-0240">DNA-directed RNA polymerase</keyword>
<evidence type="ECO:0000259" key="6">
    <source>
        <dbReference type="Pfam" id="PF01191"/>
    </source>
</evidence>
<dbReference type="GO" id="GO:0042797">
    <property type="term" value="P:tRNA transcription by RNA polymerase III"/>
    <property type="evidence" value="ECO:0007669"/>
    <property type="project" value="TreeGrafter"/>
</dbReference>
<keyword evidence="11" id="KW-1185">Reference proteome</keyword>
<dbReference type="FunFam" id="3.90.940.20:FF:000001">
    <property type="entry name" value="DNA-directed RNA polymerases I, II, and III subunit RPABC1"/>
    <property type="match status" value="1"/>
</dbReference>
<dbReference type="Pfam" id="PF03871">
    <property type="entry name" value="RNA_pol_Rpb5_N"/>
    <property type="match status" value="1"/>
</dbReference>
<sequence length="209" mass="24457">MDAPDRQAVKLWRVRKTIHEIVRDRGYMVSQHELDMSLEDFKSTHAASGVVDRSNLTFMVESQSQDKAKQLLVFFTEEEGLGIKHVKKIFERMAEQEVMHSIIIYQNSMTPSAQKIIQEMAPRWRVEIFKESELLVNITHHVLVPQHEVLTEEGKQTLLQRYRLKPSQLPRIMLNDPIARYYGLQRGEVVKIIRPSETAGKYVTYRLCH</sequence>
<dbReference type="Proteomes" id="UP000268535">
    <property type="component" value="Unassembled WGS sequence"/>
</dbReference>
<dbReference type="Proteomes" id="UP000274922">
    <property type="component" value="Unassembled WGS sequence"/>
</dbReference>
<dbReference type="STRING" id="1555241.A0A4P9WX92"/>
<dbReference type="HAMAP" id="MF_00025">
    <property type="entry name" value="RNApol_Rpo5_RPB5"/>
    <property type="match status" value="1"/>
</dbReference>
<protein>
    <recommendedName>
        <fullName evidence="2">DNA-directed RNA polymerases I, II, and III subunit RPABC1</fullName>
    </recommendedName>
</protein>
<dbReference type="PANTHER" id="PTHR10535">
    <property type="entry name" value="DNA-DIRECTED RNA POLYMERASES I, II, AND III SUBUNIT RPABC1"/>
    <property type="match status" value="1"/>
</dbReference>
<proteinExistence type="inferred from homology"/>
<evidence type="ECO:0000313" key="11">
    <source>
        <dbReference type="Proteomes" id="UP000274922"/>
    </source>
</evidence>
<dbReference type="EMBL" id="ML009300">
    <property type="protein sequence ID" value="RKO97352.1"/>
    <property type="molecule type" value="Genomic_DNA"/>
</dbReference>
<comment type="similarity">
    <text evidence="5">Belongs to the archaeal Rpo5/eukaryotic RPB5 RNA polymerase subunit family.</text>
</comment>
<accession>A0A4P9WX92</accession>
<keyword evidence="3" id="KW-0804">Transcription</keyword>
<evidence type="ECO:0000259" key="7">
    <source>
        <dbReference type="Pfam" id="PF03871"/>
    </source>
</evidence>
<dbReference type="Pfam" id="PF01191">
    <property type="entry name" value="RNA_pol_Rpb5_C"/>
    <property type="match status" value="1"/>
</dbReference>
<dbReference type="EMBL" id="ML014168">
    <property type="protein sequence ID" value="RKP01542.1"/>
    <property type="molecule type" value="Genomic_DNA"/>
</dbReference>
<dbReference type="GO" id="GO:0005736">
    <property type="term" value="C:RNA polymerase I complex"/>
    <property type="evidence" value="ECO:0007669"/>
    <property type="project" value="TreeGrafter"/>
</dbReference>
<dbReference type="Gene3D" id="3.90.940.20">
    <property type="entry name" value="RPB5-like RNA polymerase subunit"/>
    <property type="match status" value="1"/>
</dbReference>
<reference evidence="10 11" key="1">
    <citation type="journal article" date="2018" name="Nat. Microbiol.">
        <title>Leveraging single-cell genomics to expand the fungal tree of life.</title>
        <authorList>
            <person name="Ahrendt S.R."/>
            <person name="Quandt C.A."/>
            <person name="Ciobanu D."/>
            <person name="Clum A."/>
            <person name="Salamov A."/>
            <person name="Andreopoulos B."/>
            <person name="Cheng J.F."/>
            <person name="Woyke T."/>
            <person name="Pelin A."/>
            <person name="Henrissat B."/>
            <person name="Reynolds N.K."/>
            <person name="Benny G.L."/>
            <person name="Smith M.E."/>
            <person name="James T.Y."/>
            <person name="Grigoriev I.V."/>
        </authorList>
    </citation>
    <scope>NUCLEOTIDE SEQUENCE [LARGE SCALE GENOMIC DNA]</scope>
    <source>
        <strain evidence="10 11">ATCC 52028</strain>
    </source>
</reference>
<dbReference type="FunFam" id="3.40.1340.10:FF:000001">
    <property type="entry name" value="DNA-directed RNA polymerases I, II, and III subunit RPABC1"/>
    <property type="match status" value="1"/>
</dbReference>
<dbReference type="GO" id="GO:0003677">
    <property type="term" value="F:DNA binding"/>
    <property type="evidence" value="ECO:0007669"/>
    <property type="project" value="InterPro"/>
</dbReference>
<dbReference type="SUPFAM" id="SSF53036">
    <property type="entry name" value="Eukaryotic RPB5 N-terminal domain"/>
    <property type="match status" value="1"/>
</dbReference>
<dbReference type="OrthoDB" id="248779at2759"/>
<evidence type="ECO:0000256" key="4">
    <source>
        <dbReference type="ARBA" id="ARBA00023242"/>
    </source>
</evidence>
<feature type="domain" description="RNA polymerase Rpb5 N-terminal" evidence="7">
    <location>
        <begin position="6"/>
        <end position="93"/>
    </location>
</feature>
<dbReference type="InterPro" id="IPR000783">
    <property type="entry name" value="RNA_pol_subH/Rpb5_C"/>
</dbReference>
<dbReference type="NCBIfam" id="NF007129">
    <property type="entry name" value="PRK09570.1"/>
    <property type="match status" value="1"/>
</dbReference>
<dbReference type="PIRSF" id="PIRSF000747">
    <property type="entry name" value="RPB5"/>
    <property type="match status" value="1"/>
</dbReference>
<evidence type="ECO:0000313" key="10">
    <source>
        <dbReference type="Proteomes" id="UP000268535"/>
    </source>
</evidence>
<dbReference type="SUPFAM" id="SSF55287">
    <property type="entry name" value="RPB5-like RNA polymerase subunit"/>
    <property type="match status" value="1"/>
</dbReference>
<dbReference type="GO" id="GO:0005666">
    <property type="term" value="C:RNA polymerase III complex"/>
    <property type="evidence" value="ECO:0007669"/>
    <property type="project" value="TreeGrafter"/>
</dbReference>
<dbReference type="GO" id="GO:0006366">
    <property type="term" value="P:transcription by RNA polymerase II"/>
    <property type="evidence" value="ECO:0007669"/>
    <property type="project" value="TreeGrafter"/>
</dbReference>
<dbReference type="GO" id="GO:0003899">
    <property type="term" value="F:DNA-directed RNA polymerase activity"/>
    <property type="evidence" value="ECO:0007669"/>
    <property type="project" value="InterPro"/>
</dbReference>
<name>A0A4P9WX92_9FUNG</name>
<dbReference type="GO" id="GO:0006362">
    <property type="term" value="P:transcription elongation by RNA polymerase I"/>
    <property type="evidence" value="ECO:0007669"/>
    <property type="project" value="TreeGrafter"/>
</dbReference>
<dbReference type="InterPro" id="IPR035913">
    <property type="entry name" value="RPB5-like_sf"/>
</dbReference>
<dbReference type="InterPro" id="IPR014381">
    <property type="entry name" value="Arch_Rpo5/euc_Rpb5"/>
</dbReference>
<evidence type="ECO:0000313" key="8">
    <source>
        <dbReference type="EMBL" id="RKO97352.1"/>
    </source>
</evidence>
<evidence type="ECO:0000313" key="9">
    <source>
        <dbReference type="EMBL" id="RKP01542.1"/>
    </source>
</evidence>
<gene>
    <name evidence="8" type="ORF">CAUPRSCDRAFT_6642</name>
    <name evidence="9" type="ORF">CXG81DRAFT_11823</name>
</gene>
<dbReference type="InterPro" id="IPR005571">
    <property type="entry name" value="RNA_pol_Rpb5_N"/>
</dbReference>
<keyword evidence="4" id="KW-0539">Nucleus</keyword>
<evidence type="ECO:0000256" key="3">
    <source>
        <dbReference type="ARBA" id="ARBA00023163"/>
    </source>
</evidence>
<evidence type="ECO:0000256" key="1">
    <source>
        <dbReference type="ARBA" id="ARBA00004123"/>
    </source>
</evidence>
<reference evidence="8" key="3">
    <citation type="submission" date="2018-08" db="EMBL/GenBank/DDBJ databases">
        <title>Leveraging single-cell genomics to expand the Fungal Tree of Life.</title>
        <authorList>
            <consortium name="DOE Joint Genome Institute"/>
            <person name="Ahrendt S.R."/>
            <person name="Quandt C.A."/>
            <person name="Ciobanu D."/>
            <person name="Clum A."/>
            <person name="Salamov A."/>
            <person name="Andreopoulos B."/>
            <person name="Cheng J.-F."/>
            <person name="Woyke T."/>
            <person name="Pelin A."/>
            <person name="Henrissat B."/>
            <person name="Reynolds N."/>
            <person name="Benny G.L."/>
            <person name="Smith M.E."/>
            <person name="James T.Y."/>
            <person name="Grigoriev I.V."/>
        </authorList>
    </citation>
    <scope>NUCLEOTIDE SEQUENCE</scope>
    <source>
        <strain evidence="8">ATCC 52028</strain>
    </source>
</reference>
<dbReference type="PANTHER" id="PTHR10535:SF0">
    <property type="entry name" value="DNA-DIRECTED RNA POLYMERASES I, II, AND III SUBUNIT RPABC1"/>
    <property type="match status" value="1"/>
</dbReference>
<reference evidence="9" key="2">
    <citation type="submission" date="2018-04" db="EMBL/GenBank/DDBJ databases">
        <title>Leveraging single-cell genomics to expand the Fungal Tree of Life.</title>
        <authorList>
            <consortium name="DOE Joint Genome Institute"/>
            <person name="Ahrendt S.R."/>
            <person name="Quandt C.A."/>
            <person name="Ciobanu D."/>
            <person name="Clum A."/>
            <person name="Salamov A."/>
            <person name="Andreopoulos B."/>
            <person name="Cheng J.-F."/>
            <person name="Woyke T."/>
            <person name="Pelin A."/>
            <person name="Henrissat B."/>
            <person name="Benny G.L."/>
            <person name="Smith M.E."/>
            <person name="James T.Y."/>
            <person name="Grigoriev I.V."/>
        </authorList>
    </citation>
    <scope>NUCLEOTIDE SEQUENCE</scope>
    <source>
        <strain evidence="9">ATCC 52028</strain>
    </source>
</reference>